<accession>A0A0E9XKN0</accession>
<dbReference type="AlphaFoldDB" id="A0A0E9XKN0"/>
<sequence>MTQQYCCRFWASTLITSLTIRFNSSYIKFSNAAELDVVCNGGI</sequence>
<name>A0A0E9XKN0_ANGAN</name>
<protein>
    <submittedName>
        <fullName evidence="1">Uncharacterized protein</fullName>
    </submittedName>
</protein>
<organism evidence="1">
    <name type="scientific">Anguilla anguilla</name>
    <name type="common">European freshwater eel</name>
    <name type="synonym">Muraena anguilla</name>
    <dbReference type="NCBI Taxonomy" id="7936"/>
    <lineage>
        <taxon>Eukaryota</taxon>
        <taxon>Metazoa</taxon>
        <taxon>Chordata</taxon>
        <taxon>Craniata</taxon>
        <taxon>Vertebrata</taxon>
        <taxon>Euteleostomi</taxon>
        <taxon>Actinopterygii</taxon>
        <taxon>Neopterygii</taxon>
        <taxon>Teleostei</taxon>
        <taxon>Anguilliformes</taxon>
        <taxon>Anguillidae</taxon>
        <taxon>Anguilla</taxon>
    </lineage>
</organism>
<proteinExistence type="predicted"/>
<reference evidence="1" key="1">
    <citation type="submission" date="2014-11" db="EMBL/GenBank/DDBJ databases">
        <authorList>
            <person name="Amaro Gonzalez C."/>
        </authorList>
    </citation>
    <scope>NUCLEOTIDE SEQUENCE</scope>
</reference>
<dbReference type="EMBL" id="GBXM01006344">
    <property type="protein sequence ID" value="JAI02234.1"/>
    <property type="molecule type" value="Transcribed_RNA"/>
</dbReference>
<reference evidence="1" key="2">
    <citation type="journal article" date="2015" name="Fish Shellfish Immunol.">
        <title>Early steps in the European eel (Anguilla anguilla)-Vibrio vulnificus interaction in the gills: Role of the RtxA13 toxin.</title>
        <authorList>
            <person name="Callol A."/>
            <person name="Pajuelo D."/>
            <person name="Ebbesson L."/>
            <person name="Teles M."/>
            <person name="MacKenzie S."/>
            <person name="Amaro C."/>
        </authorList>
    </citation>
    <scope>NUCLEOTIDE SEQUENCE</scope>
</reference>
<evidence type="ECO:0000313" key="1">
    <source>
        <dbReference type="EMBL" id="JAI02234.1"/>
    </source>
</evidence>